<keyword evidence="6" id="KW-0121">Carboxypeptidase</keyword>
<dbReference type="OrthoDB" id="1735038at2759"/>
<dbReference type="InterPro" id="IPR029058">
    <property type="entry name" value="AB_hydrolase_fold"/>
</dbReference>
<comment type="similarity">
    <text evidence="1">Belongs to the peptidase S28 family.</text>
</comment>
<keyword evidence="3" id="KW-0732">Signal</keyword>
<dbReference type="Proteomes" id="UP000038010">
    <property type="component" value="Unassembled WGS sequence"/>
</dbReference>
<dbReference type="PANTHER" id="PTHR11010">
    <property type="entry name" value="PROTEASE S28 PRO-X CARBOXYPEPTIDASE-RELATED"/>
    <property type="match status" value="1"/>
</dbReference>
<organism evidence="6 7">
    <name type="scientific">Cyphellophora attinorum</name>
    <dbReference type="NCBI Taxonomy" id="1664694"/>
    <lineage>
        <taxon>Eukaryota</taxon>
        <taxon>Fungi</taxon>
        <taxon>Dikarya</taxon>
        <taxon>Ascomycota</taxon>
        <taxon>Pezizomycotina</taxon>
        <taxon>Eurotiomycetes</taxon>
        <taxon>Chaetothyriomycetidae</taxon>
        <taxon>Chaetothyriales</taxon>
        <taxon>Cyphellophoraceae</taxon>
        <taxon>Cyphellophora</taxon>
    </lineage>
</organism>
<dbReference type="GeneID" id="28739788"/>
<comment type="caution">
    <text evidence="6">The sequence shown here is derived from an EMBL/GenBank/DDBJ whole genome shotgun (WGS) entry which is preliminary data.</text>
</comment>
<dbReference type="InterPro" id="IPR042269">
    <property type="entry name" value="Ser_carbopepase_S28_SKS"/>
</dbReference>
<keyword evidence="7" id="KW-1185">Reference proteome</keyword>
<dbReference type="EMBL" id="LFJN01000012">
    <property type="protein sequence ID" value="KPI40418.1"/>
    <property type="molecule type" value="Genomic_DNA"/>
</dbReference>
<dbReference type="Pfam" id="PF05577">
    <property type="entry name" value="Peptidase_S28"/>
    <property type="match status" value="1"/>
</dbReference>
<gene>
    <name evidence="6" type="ORF">AB675_7532</name>
</gene>
<dbReference type="GO" id="GO:0006508">
    <property type="term" value="P:proteolysis"/>
    <property type="evidence" value="ECO:0007669"/>
    <property type="project" value="UniProtKB-KW"/>
</dbReference>
<proteinExistence type="inferred from homology"/>
<dbReference type="GO" id="GO:0008239">
    <property type="term" value="F:dipeptidyl-peptidase activity"/>
    <property type="evidence" value="ECO:0007669"/>
    <property type="project" value="TreeGrafter"/>
</dbReference>
<protein>
    <submittedName>
        <fullName evidence="6">Lysosomal Pro-X carboxypeptidase</fullName>
    </submittedName>
</protein>
<name>A0A0N0NMJ2_9EURO</name>
<keyword evidence="5" id="KW-0325">Glycoprotein</keyword>
<dbReference type="GO" id="GO:0070008">
    <property type="term" value="F:serine-type exopeptidase activity"/>
    <property type="evidence" value="ECO:0007669"/>
    <property type="project" value="InterPro"/>
</dbReference>
<keyword evidence="2" id="KW-0645">Protease</keyword>
<dbReference type="AlphaFoldDB" id="A0A0N0NMJ2"/>
<accession>A0A0N0NMJ2</accession>
<evidence type="ECO:0000313" key="7">
    <source>
        <dbReference type="Proteomes" id="UP000038010"/>
    </source>
</evidence>
<keyword evidence="4" id="KW-0378">Hydrolase</keyword>
<dbReference type="STRING" id="1664694.A0A0N0NMJ2"/>
<sequence length="577" mass="64907">MDMSLDAVVAIDVAQAALKYLYLTSHAGGDGNRAEALNDRVGPFQDLEYGPSWPLIPRVIETWRGIESSAIKMRTEQHSDLFFLNHTSFVEMHLSYIIAALLPTASWAVPATFESRQSEPECKYDYFTQKVDHFGKNDSTFQQKYSLSTEFYKPGGPIFYMQGAEGSPLGCIDTTAAISWAEEVGGAAVVLEHRYFGDSLPFNATNPREQLAEYQYLTLDNVLEDVTFFLDDLKTKLEGATDSKVITNGCSYPAWLMTIYQQTRAAKVHATIAQSTSVEGLITEVDHTFKYGVNNLANNIYRAQNYEAWEKISNGYQALHDAVHAADYDKLKSDFGLCELPNEETALNIRIYPGFVHLLATQYNYNTTGLPVKDPLNTMINIALDEQDPIKLLNRTVWTWMGPTGTKCLNVTDPQQGAYAGSGTGLQFGSFNYLNCAFCPGVSGGDYLNTTMFRFNYDSYHYVVDGCKERYNITVPKGEDIRSKYNITREDLQKSKRILWTGGEFDPENAMGPRYQGVNSPIFDINADRDVSRYLHVDGMGHCEDNHAPKDTDKETVKAARKKTIEVIRSWLEEEQE</sequence>
<evidence type="ECO:0000256" key="2">
    <source>
        <dbReference type="ARBA" id="ARBA00022670"/>
    </source>
</evidence>
<evidence type="ECO:0000256" key="5">
    <source>
        <dbReference type="ARBA" id="ARBA00023180"/>
    </source>
</evidence>
<evidence type="ECO:0000256" key="1">
    <source>
        <dbReference type="ARBA" id="ARBA00011079"/>
    </source>
</evidence>
<dbReference type="GO" id="GO:0004180">
    <property type="term" value="F:carboxypeptidase activity"/>
    <property type="evidence" value="ECO:0007669"/>
    <property type="project" value="UniProtKB-KW"/>
</dbReference>
<evidence type="ECO:0000256" key="4">
    <source>
        <dbReference type="ARBA" id="ARBA00022801"/>
    </source>
</evidence>
<dbReference type="Gene3D" id="1.20.120.980">
    <property type="entry name" value="Serine carboxypeptidase S28, SKS domain"/>
    <property type="match status" value="1"/>
</dbReference>
<dbReference type="SUPFAM" id="SSF53474">
    <property type="entry name" value="alpha/beta-Hydrolases"/>
    <property type="match status" value="1"/>
</dbReference>
<dbReference type="InterPro" id="IPR008758">
    <property type="entry name" value="Peptidase_S28"/>
</dbReference>
<reference evidence="6 7" key="1">
    <citation type="submission" date="2015-06" db="EMBL/GenBank/DDBJ databases">
        <title>Draft genome of the ant-associated black yeast Phialophora attae CBS 131958.</title>
        <authorList>
            <person name="Moreno L.F."/>
            <person name="Stielow B.J."/>
            <person name="de Hoog S."/>
            <person name="Vicente V.A."/>
            <person name="Weiss V.A."/>
            <person name="de Vries M."/>
            <person name="Cruz L.M."/>
            <person name="Souza E.M."/>
        </authorList>
    </citation>
    <scope>NUCLEOTIDE SEQUENCE [LARGE SCALE GENOMIC DNA]</scope>
    <source>
        <strain evidence="6 7">CBS 131958</strain>
    </source>
</reference>
<evidence type="ECO:0000313" key="6">
    <source>
        <dbReference type="EMBL" id="KPI40418.1"/>
    </source>
</evidence>
<dbReference type="RefSeq" id="XP_018000381.1">
    <property type="nucleotide sequence ID" value="XM_018147908.1"/>
</dbReference>
<dbReference type="PANTHER" id="PTHR11010:SF38">
    <property type="entry name" value="LYSOSOMAL PRO-X CARBOXYPEPTIDASE"/>
    <property type="match status" value="1"/>
</dbReference>
<evidence type="ECO:0000256" key="3">
    <source>
        <dbReference type="ARBA" id="ARBA00022729"/>
    </source>
</evidence>
<dbReference type="VEuPathDB" id="FungiDB:AB675_7532"/>
<dbReference type="Gene3D" id="3.40.50.1820">
    <property type="entry name" value="alpha/beta hydrolase"/>
    <property type="match status" value="1"/>
</dbReference>